<reference evidence="2 3" key="1">
    <citation type="submission" date="2019-05" db="EMBL/GenBank/DDBJ databases">
        <title>Another draft genome of Portunus trituberculatus and its Hox gene families provides insights of decapod evolution.</title>
        <authorList>
            <person name="Jeong J.-H."/>
            <person name="Song I."/>
            <person name="Kim S."/>
            <person name="Choi T."/>
            <person name="Kim D."/>
            <person name="Ryu S."/>
            <person name="Kim W."/>
        </authorList>
    </citation>
    <scope>NUCLEOTIDE SEQUENCE [LARGE SCALE GENOMIC DNA]</scope>
    <source>
        <tissue evidence="2">Muscle</tissue>
    </source>
</reference>
<name>A0A5B7DWK0_PORTR</name>
<organism evidence="2 3">
    <name type="scientific">Portunus trituberculatus</name>
    <name type="common">Swimming crab</name>
    <name type="synonym">Neptunus trituberculatus</name>
    <dbReference type="NCBI Taxonomy" id="210409"/>
    <lineage>
        <taxon>Eukaryota</taxon>
        <taxon>Metazoa</taxon>
        <taxon>Ecdysozoa</taxon>
        <taxon>Arthropoda</taxon>
        <taxon>Crustacea</taxon>
        <taxon>Multicrustacea</taxon>
        <taxon>Malacostraca</taxon>
        <taxon>Eumalacostraca</taxon>
        <taxon>Eucarida</taxon>
        <taxon>Decapoda</taxon>
        <taxon>Pleocyemata</taxon>
        <taxon>Brachyura</taxon>
        <taxon>Eubrachyura</taxon>
        <taxon>Portunoidea</taxon>
        <taxon>Portunidae</taxon>
        <taxon>Portuninae</taxon>
        <taxon>Portunus</taxon>
    </lineage>
</organism>
<gene>
    <name evidence="2" type="ORF">E2C01_018475</name>
</gene>
<protein>
    <submittedName>
        <fullName evidence="2">Uncharacterized protein</fullName>
    </submittedName>
</protein>
<comment type="caution">
    <text evidence="2">The sequence shown here is derived from an EMBL/GenBank/DDBJ whole genome shotgun (WGS) entry which is preliminary data.</text>
</comment>
<sequence length="40" mass="4540">MNIPRQRLMKPRYCPEVGFTQPHSTPAEVLKQARLSGKSS</sequence>
<proteinExistence type="predicted"/>
<evidence type="ECO:0000313" key="2">
    <source>
        <dbReference type="EMBL" id="MPC25366.1"/>
    </source>
</evidence>
<evidence type="ECO:0000256" key="1">
    <source>
        <dbReference type="SAM" id="MobiDB-lite"/>
    </source>
</evidence>
<dbReference type="AlphaFoldDB" id="A0A5B7DWK0"/>
<keyword evidence="3" id="KW-1185">Reference proteome</keyword>
<evidence type="ECO:0000313" key="3">
    <source>
        <dbReference type="Proteomes" id="UP000324222"/>
    </source>
</evidence>
<dbReference type="Proteomes" id="UP000324222">
    <property type="component" value="Unassembled WGS sequence"/>
</dbReference>
<feature type="region of interest" description="Disordered" evidence="1">
    <location>
        <begin position="16"/>
        <end position="40"/>
    </location>
</feature>
<accession>A0A5B7DWK0</accession>
<dbReference type="EMBL" id="VSRR010001451">
    <property type="protein sequence ID" value="MPC25366.1"/>
    <property type="molecule type" value="Genomic_DNA"/>
</dbReference>